<reference evidence="1 2" key="1">
    <citation type="journal article" date="2020" name="Microb. Genom.">
        <title>Genetic diversity of clinical and environmental Mucorales isolates obtained from an investigation of mucormycosis cases among solid organ transplant recipients.</title>
        <authorList>
            <person name="Nguyen M.H."/>
            <person name="Kaul D."/>
            <person name="Muto C."/>
            <person name="Cheng S.J."/>
            <person name="Richter R.A."/>
            <person name="Bruno V.M."/>
            <person name="Liu G."/>
            <person name="Beyhan S."/>
            <person name="Sundermann A.J."/>
            <person name="Mounaud S."/>
            <person name="Pasculle A.W."/>
            <person name="Nierman W.C."/>
            <person name="Driscoll E."/>
            <person name="Cumbie R."/>
            <person name="Clancy C.J."/>
            <person name="Dupont C.L."/>
        </authorList>
    </citation>
    <scope>NUCLEOTIDE SEQUENCE [LARGE SCALE GENOMIC DNA]</scope>
    <source>
        <strain evidence="1 2">GL24</strain>
    </source>
</reference>
<dbReference type="Proteomes" id="UP000740926">
    <property type="component" value="Unassembled WGS sequence"/>
</dbReference>
<protein>
    <submittedName>
        <fullName evidence="1">Uncharacterized protein</fullName>
    </submittedName>
</protein>
<name>A0A9P7C208_9FUNG</name>
<dbReference type="AlphaFoldDB" id="A0A9P7C208"/>
<dbReference type="EMBL" id="JAANIU010010013">
    <property type="protein sequence ID" value="KAG1532288.1"/>
    <property type="molecule type" value="Genomic_DNA"/>
</dbReference>
<organism evidence="1 2">
    <name type="scientific">Rhizopus delemar</name>
    <dbReference type="NCBI Taxonomy" id="936053"/>
    <lineage>
        <taxon>Eukaryota</taxon>
        <taxon>Fungi</taxon>
        <taxon>Fungi incertae sedis</taxon>
        <taxon>Mucoromycota</taxon>
        <taxon>Mucoromycotina</taxon>
        <taxon>Mucoromycetes</taxon>
        <taxon>Mucorales</taxon>
        <taxon>Mucorineae</taxon>
        <taxon>Rhizopodaceae</taxon>
        <taxon>Rhizopus</taxon>
    </lineage>
</organism>
<evidence type="ECO:0000313" key="1">
    <source>
        <dbReference type="EMBL" id="KAG1532288.1"/>
    </source>
</evidence>
<accession>A0A9P7C208</accession>
<gene>
    <name evidence="1" type="ORF">G6F50_016271</name>
</gene>
<keyword evidence="2" id="KW-1185">Reference proteome</keyword>
<sequence length="104" mass="11489">MFGVQRAELAQRLRPDHHATGVLAGVAGQVFQLQRQVDQVADIVLGLVALDQFGRGHFRAGAFLALAQRILQVDAEDVRNQLGNAVDQAVMIWLTRSRPYLRAT</sequence>
<evidence type="ECO:0000313" key="2">
    <source>
        <dbReference type="Proteomes" id="UP000740926"/>
    </source>
</evidence>
<comment type="caution">
    <text evidence="1">The sequence shown here is derived from an EMBL/GenBank/DDBJ whole genome shotgun (WGS) entry which is preliminary data.</text>
</comment>
<proteinExistence type="predicted"/>